<keyword evidence="2 3" id="KW-0807">Transducer</keyword>
<keyword evidence="4" id="KW-0175">Coiled coil</keyword>
<feature type="coiled-coil region" evidence="4">
    <location>
        <begin position="290"/>
        <end position="317"/>
    </location>
</feature>
<dbReference type="SUPFAM" id="SSF58104">
    <property type="entry name" value="Methyl-accepting chemotaxis protein (MCP) signaling domain"/>
    <property type="match status" value="1"/>
</dbReference>
<dbReference type="SMART" id="SM00283">
    <property type="entry name" value="MA"/>
    <property type="match status" value="1"/>
</dbReference>
<evidence type="ECO:0000256" key="2">
    <source>
        <dbReference type="ARBA" id="ARBA00023224"/>
    </source>
</evidence>
<organism evidence="7">
    <name type="scientific">Vibrio sp. HB236076</name>
    <dbReference type="NCBI Taxonomy" id="3232307"/>
    <lineage>
        <taxon>Bacteria</taxon>
        <taxon>Pseudomonadati</taxon>
        <taxon>Pseudomonadota</taxon>
        <taxon>Gammaproteobacteria</taxon>
        <taxon>Vibrionales</taxon>
        <taxon>Vibrionaceae</taxon>
        <taxon>Vibrio</taxon>
    </lineage>
</organism>
<feature type="domain" description="Methyl-accepting transducer" evidence="5">
    <location>
        <begin position="252"/>
        <end position="437"/>
    </location>
</feature>
<dbReference type="Pfam" id="PF13426">
    <property type="entry name" value="PAS_9"/>
    <property type="match status" value="1"/>
</dbReference>
<dbReference type="PROSITE" id="PS50111">
    <property type="entry name" value="CHEMOTAXIS_TRANSDUC_2"/>
    <property type="match status" value="1"/>
</dbReference>
<dbReference type="InterPro" id="IPR001610">
    <property type="entry name" value="PAC"/>
</dbReference>
<dbReference type="InterPro" id="IPR004089">
    <property type="entry name" value="MCPsignal_dom"/>
</dbReference>
<dbReference type="PANTHER" id="PTHR32089">
    <property type="entry name" value="METHYL-ACCEPTING CHEMOTAXIS PROTEIN MCPB"/>
    <property type="match status" value="1"/>
</dbReference>
<evidence type="ECO:0000259" key="6">
    <source>
        <dbReference type="PROSITE" id="PS50113"/>
    </source>
</evidence>
<feature type="coiled-coil region" evidence="4">
    <location>
        <begin position="4"/>
        <end position="31"/>
    </location>
</feature>
<dbReference type="GO" id="GO:0006935">
    <property type="term" value="P:chemotaxis"/>
    <property type="evidence" value="ECO:0007669"/>
    <property type="project" value="UniProtKB-ARBA"/>
</dbReference>
<dbReference type="GO" id="GO:0016020">
    <property type="term" value="C:membrane"/>
    <property type="evidence" value="ECO:0007669"/>
    <property type="project" value="UniProtKB-SubCell"/>
</dbReference>
<sequence>MFLNSSHKKRIQQLEEELFILKQVQHSLEQDMLHITLDSKGVISEVNNNLKQEMAYKTETLVGTKLIDKVPEVSRKTGHFLKMSEAIRKGEHWNGALQFLKGDGSEAWLRAILQPVKNSQGQLLSFVVFASELTRTIQSSREQQDMLKALHRSTAVIEFTPEGIILDANTNFLSTVNYKLEDIKGKHHRMFCDHDLSSSHEYAEFWKKLASGQFISDRFKRIDSMGNEIWLEASYNPIRDENGRLYKVVKFATAITDQINQERAVSQAATIAFDVSETTGRQTIEGRTVVENTIERMTELEQLMHQANASVDALNEQSQKISELVGSINGIADQTNLLALNAAIEAARAGEQGRGFAVVADEVRQLASRTSATTEEIVSVVSENQKRTTNAVNLIAQCQTQAQQALEYSNQAGSVMDDIQLGAQKVVDAVSQFNRNL</sequence>
<dbReference type="Pfam" id="PF00015">
    <property type="entry name" value="MCPsignal"/>
    <property type="match status" value="1"/>
</dbReference>
<evidence type="ECO:0000313" key="7">
    <source>
        <dbReference type="EMBL" id="XDK26083.1"/>
    </source>
</evidence>
<dbReference type="SMART" id="SM00086">
    <property type="entry name" value="PAC"/>
    <property type="match status" value="2"/>
</dbReference>
<dbReference type="EMBL" id="CP162601">
    <property type="protein sequence ID" value="XDK26083.1"/>
    <property type="molecule type" value="Genomic_DNA"/>
</dbReference>
<dbReference type="RefSeq" id="WP_306101257.1">
    <property type="nucleotide sequence ID" value="NZ_CP162601.1"/>
</dbReference>
<dbReference type="Gene3D" id="1.10.287.950">
    <property type="entry name" value="Methyl-accepting chemotaxis protein"/>
    <property type="match status" value="1"/>
</dbReference>
<dbReference type="InterPro" id="IPR000700">
    <property type="entry name" value="PAS-assoc_C"/>
</dbReference>
<evidence type="ECO:0000256" key="1">
    <source>
        <dbReference type="ARBA" id="ARBA00004370"/>
    </source>
</evidence>
<dbReference type="InterPro" id="IPR035965">
    <property type="entry name" value="PAS-like_dom_sf"/>
</dbReference>
<dbReference type="AlphaFoldDB" id="A0AB39HG10"/>
<gene>
    <name evidence="7" type="ORF">AB0763_05440</name>
</gene>
<comment type="subcellular location">
    <subcellularLocation>
        <location evidence="1">Membrane</location>
    </subcellularLocation>
</comment>
<dbReference type="CDD" id="cd00130">
    <property type="entry name" value="PAS"/>
    <property type="match status" value="2"/>
</dbReference>
<dbReference type="PROSITE" id="PS50113">
    <property type="entry name" value="PAC"/>
    <property type="match status" value="2"/>
</dbReference>
<feature type="domain" description="PAC" evidence="6">
    <location>
        <begin position="93"/>
        <end position="145"/>
    </location>
</feature>
<dbReference type="Gene3D" id="3.30.450.20">
    <property type="entry name" value="PAS domain"/>
    <property type="match status" value="2"/>
</dbReference>
<evidence type="ECO:0000256" key="3">
    <source>
        <dbReference type="PROSITE-ProRule" id="PRU00284"/>
    </source>
</evidence>
<dbReference type="InterPro" id="IPR013655">
    <property type="entry name" value="PAS_fold_3"/>
</dbReference>
<feature type="domain" description="PAC" evidence="6">
    <location>
        <begin position="213"/>
        <end position="267"/>
    </location>
</feature>
<dbReference type="SUPFAM" id="SSF55785">
    <property type="entry name" value="PYP-like sensor domain (PAS domain)"/>
    <property type="match status" value="2"/>
</dbReference>
<dbReference type="PANTHER" id="PTHR32089:SF112">
    <property type="entry name" value="LYSOZYME-LIKE PROTEIN-RELATED"/>
    <property type="match status" value="1"/>
</dbReference>
<evidence type="ECO:0000259" key="5">
    <source>
        <dbReference type="PROSITE" id="PS50111"/>
    </source>
</evidence>
<name>A0AB39HG10_9VIBR</name>
<evidence type="ECO:0000256" key="4">
    <source>
        <dbReference type="SAM" id="Coils"/>
    </source>
</evidence>
<dbReference type="InterPro" id="IPR000014">
    <property type="entry name" value="PAS"/>
</dbReference>
<dbReference type="GO" id="GO:0007165">
    <property type="term" value="P:signal transduction"/>
    <property type="evidence" value="ECO:0007669"/>
    <property type="project" value="UniProtKB-KW"/>
</dbReference>
<dbReference type="CDD" id="cd11386">
    <property type="entry name" value="MCP_signal"/>
    <property type="match status" value="1"/>
</dbReference>
<reference evidence="7" key="1">
    <citation type="submission" date="2024-07" db="EMBL/GenBank/DDBJ databases">
        <title>Genome Analysis of a Potential Novel Vibrio Species Secreting pH- and Thermo-stable Alginate Lyase and its Application in Producing Alginate Oligosaccharides.</title>
        <authorList>
            <person name="Huang H."/>
            <person name="Bao K."/>
        </authorList>
    </citation>
    <scope>NUCLEOTIDE SEQUENCE</scope>
    <source>
        <strain evidence="7">HB236076</strain>
    </source>
</reference>
<dbReference type="Pfam" id="PF08447">
    <property type="entry name" value="PAS_3"/>
    <property type="match status" value="1"/>
</dbReference>
<dbReference type="NCBIfam" id="TIGR00229">
    <property type="entry name" value="sensory_box"/>
    <property type="match status" value="2"/>
</dbReference>
<protein>
    <submittedName>
        <fullName evidence="7">Methyl-accepting chemotaxis protein</fullName>
    </submittedName>
</protein>
<proteinExistence type="predicted"/>
<accession>A0AB39HG10</accession>
<dbReference type="KEGG" id="vih:AB0763_05440"/>